<reference evidence="13" key="2">
    <citation type="submission" date="2009-09" db="EMBL/GenBank/DDBJ databases">
        <title>Complete sequence of chromosome of Candidatus Accumulibacter phosphatis clade IIA str. UW-1.</title>
        <authorList>
            <consortium name="US DOE Joint Genome Institute"/>
            <person name="Martin H.G."/>
            <person name="Ivanova N."/>
            <person name="Kunin V."/>
            <person name="Warnecke F."/>
            <person name="Barry K."/>
            <person name="He S."/>
            <person name="Salamov A."/>
            <person name="Szeto E."/>
            <person name="Dalin E."/>
            <person name="Pangilinan J.L."/>
            <person name="Lapidus A."/>
            <person name="Lowry S."/>
            <person name="Kyrpides N.C."/>
            <person name="McMahon K.D."/>
            <person name="Hugenholtz P."/>
        </authorList>
    </citation>
    <scope>NUCLEOTIDE SEQUENCE [LARGE SCALE GENOMIC DNA]</scope>
    <source>
        <strain evidence="13">UW-1</strain>
    </source>
</reference>
<comment type="subunit">
    <text evidence="3">Homotetramer.</text>
</comment>
<evidence type="ECO:0000259" key="12">
    <source>
        <dbReference type="Pfam" id="PF00483"/>
    </source>
</evidence>
<organism evidence="13">
    <name type="scientific">Accumulibacter regalis</name>
    <dbReference type="NCBI Taxonomy" id="522306"/>
    <lineage>
        <taxon>Bacteria</taxon>
        <taxon>Pseudomonadati</taxon>
        <taxon>Pseudomonadota</taxon>
        <taxon>Betaproteobacteria</taxon>
        <taxon>Candidatus Accumulibacter</taxon>
    </lineage>
</organism>
<keyword evidence="7 11" id="KW-0479">Metal-binding</keyword>
<evidence type="ECO:0000256" key="5">
    <source>
        <dbReference type="ARBA" id="ARBA00022679"/>
    </source>
</evidence>
<keyword evidence="5 11" id="KW-0808">Transferase</keyword>
<dbReference type="STRING" id="522306.CAP2UW1_1866"/>
<dbReference type="EMBL" id="CP001715">
    <property type="protein sequence ID" value="ACV35165.1"/>
    <property type="molecule type" value="Genomic_DNA"/>
</dbReference>
<dbReference type="InterPro" id="IPR005835">
    <property type="entry name" value="NTP_transferase_dom"/>
</dbReference>
<dbReference type="AlphaFoldDB" id="C7RV86"/>
<comment type="function">
    <text evidence="9 11">Catalyzes the formation of dTDP-glucose, from dTTP and glucose 1-phosphate, as well as its pyrophosphorolysis.</text>
</comment>
<dbReference type="FunFam" id="3.90.550.10:FF:000023">
    <property type="entry name" value="Glucose-1-phosphate thymidylyltransferase"/>
    <property type="match status" value="1"/>
</dbReference>
<comment type="cofactor">
    <cofactor evidence="1">
        <name>Mg(2+)</name>
        <dbReference type="ChEBI" id="CHEBI:18420"/>
    </cofactor>
</comment>
<sequence>MTSDLFKTPAAHAQSDRRGIILAGGSGTRLYPATLAVSKQLLPIYDKPMIYYPLTTLMLAGIRDFLIISTPQDTPRFAQLLGDGRRWGLDIRYAVQPTPDGLAQAFIIGADFIGNRPSALVLGDNIFYGHEIANDLQWANARQEGATVFAYRVQDPQRYGVVEFDSTGRAISLEEKPSEPKSHYAVTGLYFYDQRVVDVARNLRPSPRGELEITDVNRQYLDWGDLSVSMMGRGHAWLDTGTHESLLEASLFIETIEKRQGLKIACPEEIAYHQGYITASEVEALAQPMKKNLYGQYLLALLDE</sequence>
<feature type="domain" description="Nucleotidyl transferase" evidence="12">
    <location>
        <begin position="19"/>
        <end position="254"/>
    </location>
</feature>
<proteinExistence type="inferred from homology"/>
<evidence type="ECO:0000256" key="10">
    <source>
        <dbReference type="ARBA" id="ARBA00049336"/>
    </source>
</evidence>
<dbReference type="PANTHER" id="PTHR43532:SF1">
    <property type="entry name" value="GLUCOSE-1-PHOSPHATE THYMIDYLYLTRANSFERASE 1"/>
    <property type="match status" value="1"/>
</dbReference>
<dbReference type="Pfam" id="PF00483">
    <property type="entry name" value="NTP_transferase"/>
    <property type="match status" value="1"/>
</dbReference>
<dbReference type="GO" id="GO:0008879">
    <property type="term" value="F:glucose-1-phosphate thymidylyltransferase activity"/>
    <property type="evidence" value="ECO:0007669"/>
    <property type="project" value="UniProtKB-EC"/>
</dbReference>
<dbReference type="OrthoDB" id="9803871at2"/>
<dbReference type="HOGENOM" id="CLU_029499_9_0_4"/>
<dbReference type="InterPro" id="IPR005907">
    <property type="entry name" value="G1P_thy_trans_s"/>
</dbReference>
<dbReference type="CDD" id="cd02538">
    <property type="entry name" value="G1P_TT_short"/>
    <property type="match status" value="1"/>
</dbReference>
<comment type="similarity">
    <text evidence="2 11">Belongs to the glucose-1-phosphate thymidylyltransferase family.</text>
</comment>
<dbReference type="NCBIfam" id="TIGR01207">
    <property type="entry name" value="rmlA"/>
    <property type="match status" value="1"/>
</dbReference>
<reference evidence="13" key="1">
    <citation type="submission" date="2009-08" db="EMBL/GenBank/DDBJ databases">
        <authorList>
            <consortium name="US DOE Joint Genome Institute"/>
            <person name="Lucas S."/>
            <person name="Copeland A."/>
            <person name="Lapidus A."/>
            <person name="Glavina del Rio T."/>
            <person name="Dalin E."/>
            <person name="Tice H."/>
            <person name="Bruce D."/>
            <person name="Barry K."/>
            <person name="Pitluck S."/>
            <person name="Lowry S."/>
            <person name="Larimer F."/>
            <person name="Land M."/>
            <person name="Hauser L."/>
            <person name="Kyrpides N."/>
            <person name="Ivanova N."/>
            <person name="McMahon K.D."/>
            <person name="Hugenholtz P."/>
        </authorList>
    </citation>
    <scope>NUCLEOTIDE SEQUENCE</scope>
    <source>
        <strain evidence="13">UW-1</strain>
    </source>
</reference>
<protein>
    <recommendedName>
        <fullName evidence="4 11">Glucose-1-phosphate thymidylyltransferase</fullName>
        <ecNumber evidence="4 11">2.7.7.24</ecNumber>
    </recommendedName>
</protein>
<accession>C7RV86</accession>
<evidence type="ECO:0000256" key="3">
    <source>
        <dbReference type="ARBA" id="ARBA00011881"/>
    </source>
</evidence>
<dbReference type="SUPFAM" id="SSF53448">
    <property type="entry name" value="Nucleotide-diphospho-sugar transferases"/>
    <property type="match status" value="1"/>
</dbReference>
<keyword evidence="8 11" id="KW-0460">Magnesium</keyword>
<evidence type="ECO:0000256" key="1">
    <source>
        <dbReference type="ARBA" id="ARBA00001946"/>
    </source>
</evidence>
<dbReference type="GO" id="GO:0046872">
    <property type="term" value="F:metal ion binding"/>
    <property type="evidence" value="ECO:0007669"/>
    <property type="project" value="UniProtKB-KW"/>
</dbReference>
<comment type="catalytic activity">
    <reaction evidence="10 11">
        <text>dTTP + alpha-D-glucose 1-phosphate + H(+) = dTDP-alpha-D-glucose + diphosphate</text>
        <dbReference type="Rhea" id="RHEA:15225"/>
        <dbReference type="ChEBI" id="CHEBI:15378"/>
        <dbReference type="ChEBI" id="CHEBI:33019"/>
        <dbReference type="ChEBI" id="CHEBI:37568"/>
        <dbReference type="ChEBI" id="CHEBI:57477"/>
        <dbReference type="ChEBI" id="CHEBI:58601"/>
        <dbReference type="EC" id="2.7.7.24"/>
    </reaction>
</comment>
<evidence type="ECO:0000256" key="9">
    <source>
        <dbReference type="ARBA" id="ARBA00037065"/>
    </source>
</evidence>
<dbReference type="Gene3D" id="3.90.550.10">
    <property type="entry name" value="Spore Coat Polysaccharide Biosynthesis Protein SpsA, Chain A"/>
    <property type="match status" value="1"/>
</dbReference>
<dbReference type="EC" id="2.7.7.24" evidence="4 11"/>
<evidence type="ECO:0000256" key="7">
    <source>
        <dbReference type="ARBA" id="ARBA00022723"/>
    </source>
</evidence>
<dbReference type="InterPro" id="IPR029044">
    <property type="entry name" value="Nucleotide-diphossugar_trans"/>
</dbReference>
<evidence type="ECO:0000256" key="8">
    <source>
        <dbReference type="ARBA" id="ARBA00022842"/>
    </source>
</evidence>
<evidence type="ECO:0000256" key="11">
    <source>
        <dbReference type="RuleBase" id="RU003706"/>
    </source>
</evidence>
<name>C7RV86_ACCRE</name>
<evidence type="ECO:0000256" key="2">
    <source>
        <dbReference type="ARBA" id="ARBA00010480"/>
    </source>
</evidence>
<dbReference type="KEGG" id="app:CAP2UW1_1866"/>
<dbReference type="PANTHER" id="PTHR43532">
    <property type="entry name" value="GLUCOSE-1-PHOSPHATE THYMIDYLYLTRANSFERASE"/>
    <property type="match status" value="1"/>
</dbReference>
<evidence type="ECO:0000313" key="13">
    <source>
        <dbReference type="EMBL" id="ACV35165.1"/>
    </source>
</evidence>
<keyword evidence="6 11" id="KW-0548">Nucleotidyltransferase</keyword>
<gene>
    <name evidence="13" type="ordered locus">CAP2UW1_1866</name>
</gene>
<evidence type="ECO:0000256" key="4">
    <source>
        <dbReference type="ARBA" id="ARBA00012461"/>
    </source>
</evidence>
<evidence type="ECO:0000256" key="6">
    <source>
        <dbReference type="ARBA" id="ARBA00022695"/>
    </source>
</evidence>
<dbReference type="eggNOG" id="COG1209">
    <property type="taxonomic scope" value="Bacteria"/>
</dbReference>